<reference evidence="1 2" key="1">
    <citation type="submission" date="2020-11" db="EMBL/GenBank/DDBJ databases">
        <title>Pedobacter endophytica, an endophytic bacteria isolated form Carex pumila.</title>
        <authorList>
            <person name="Peng Y."/>
            <person name="Jiang L."/>
            <person name="Lee J."/>
        </authorList>
    </citation>
    <scope>NUCLEOTIDE SEQUENCE [LARGE SCALE GENOMIC DNA]</scope>
    <source>
        <strain evidence="1 2">JBR3-12</strain>
    </source>
</reference>
<sequence>MKSLIKIKAAVFLLFVIAGILQACKKDPGNYDYKTLNEAVVEGLDTLYIVDQGEILSIEPKISYLKDQIGDTSNYTYSWLMIRRNGFESGIPELKSSTPKFNVRMTDDLGLYEYALRVTDRKTEVWKEFYFKILISNKTYEGWFVLSEVNGNQSRLDMLSYKENTGKYEHLTNVFDTYKSDFTLKGAPSFVSFFTGTTGVPILNGIKEALVVGTSEMATFLGPDQLEQRPEYDFSIFSENGQNVAIGQNARMEGLKNKVYLWANGRAYSQSTSGVFEIGRMGSAAAPSFESSPFIAYTPQGNAVLFNETASEFVWYPGGYSKYSLRMENERLFKNKIDKNLLFMKYVNYNGGEIFAILKDKTGDKVYLARFTLGEQNYFAEIKNTPIAQAEHFEVSDDFGYVIYNVGNKVYEYDFNLNLNKEVADYGQRKISLLKFQYINTGYLGVINQRYVALNKQLVVCSYDDSNLNSSGVMDLYTVPGINANLIKTDSFTGFGKIVSLTYRWR</sequence>
<name>A0A7S9Q0C0_9SPHI</name>
<dbReference type="Proteomes" id="UP000594759">
    <property type="component" value="Chromosome"/>
</dbReference>
<dbReference type="RefSeq" id="WP_196100915.1">
    <property type="nucleotide sequence ID" value="NZ_CP064939.1"/>
</dbReference>
<keyword evidence="2" id="KW-1185">Reference proteome</keyword>
<dbReference type="KEGG" id="pex:IZT61_09565"/>
<gene>
    <name evidence="1" type="ORF">IZT61_09565</name>
</gene>
<organism evidence="1 2">
    <name type="scientific">Pedobacter endophyticus</name>
    <dbReference type="NCBI Taxonomy" id="2789740"/>
    <lineage>
        <taxon>Bacteria</taxon>
        <taxon>Pseudomonadati</taxon>
        <taxon>Bacteroidota</taxon>
        <taxon>Sphingobacteriia</taxon>
        <taxon>Sphingobacteriales</taxon>
        <taxon>Sphingobacteriaceae</taxon>
        <taxon>Pedobacter</taxon>
    </lineage>
</organism>
<accession>A0A7S9Q0C0</accession>
<dbReference type="EMBL" id="CP064939">
    <property type="protein sequence ID" value="QPH41478.1"/>
    <property type="molecule type" value="Genomic_DNA"/>
</dbReference>
<dbReference type="PROSITE" id="PS51257">
    <property type="entry name" value="PROKAR_LIPOPROTEIN"/>
    <property type="match status" value="1"/>
</dbReference>
<dbReference type="AlphaFoldDB" id="A0A7S9Q0C0"/>
<dbReference type="InterPro" id="IPR032183">
    <property type="entry name" value="PKD-like"/>
</dbReference>
<evidence type="ECO:0000313" key="1">
    <source>
        <dbReference type="EMBL" id="QPH41478.1"/>
    </source>
</evidence>
<evidence type="ECO:0000313" key="2">
    <source>
        <dbReference type="Proteomes" id="UP000594759"/>
    </source>
</evidence>
<proteinExistence type="predicted"/>
<evidence type="ECO:0008006" key="3">
    <source>
        <dbReference type="Google" id="ProtNLM"/>
    </source>
</evidence>
<protein>
    <recommendedName>
        <fullName evidence="3">PKD-like family protein</fullName>
    </recommendedName>
</protein>
<dbReference type="Pfam" id="PF16407">
    <property type="entry name" value="PKD_2"/>
    <property type="match status" value="1"/>
</dbReference>